<protein>
    <recommendedName>
        <fullName evidence="5">Electron transfer flavoprotein small subunit</fullName>
    </recommendedName>
</protein>
<dbReference type="GO" id="GO:0009055">
    <property type="term" value="F:electron transfer activity"/>
    <property type="evidence" value="ECO:0007669"/>
    <property type="project" value="InterPro"/>
</dbReference>
<dbReference type="KEGG" id="gyu:FE374_07910"/>
<dbReference type="Gene3D" id="3.40.50.620">
    <property type="entry name" value="HUPs"/>
    <property type="match status" value="1"/>
</dbReference>
<sequence length="254" mass="25657">MKIAVAYKWAPNPQDASVSQEGTVDWGRAKAAISEYDQVALEVGRRLADSAGAELVGISAGPADAGSSMARKAALSRGLDRLAIVTDEALAGATAGRTARVLAEVVDQVGDVDLVLTGDSSVDLGAQLVPSVLGAVLGWPVLSNVTAITGSAGDLTVERSREGGTQTLRVTGPAVLAVAPDAAMPSVPGMKDILAAGKKPTDVLDVPVPDAEPVSVVATAPPEMKARKRQIIDGSDPAAAAAELVAALRADNLV</sequence>
<proteinExistence type="inferred from homology"/>
<dbReference type="PROSITE" id="PS01065">
    <property type="entry name" value="ETF_BETA"/>
    <property type="match status" value="1"/>
</dbReference>
<organism evidence="8 9">
    <name type="scientific">Georgenia yuyongxinii</name>
    <dbReference type="NCBI Taxonomy" id="2589797"/>
    <lineage>
        <taxon>Bacteria</taxon>
        <taxon>Bacillati</taxon>
        <taxon>Actinomycetota</taxon>
        <taxon>Actinomycetes</taxon>
        <taxon>Micrococcales</taxon>
        <taxon>Bogoriellaceae</taxon>
        <taxon>Georgenia</taxon>
    </lineage>
</organism>
<evidence type="ECO:0000256" key="3">
    <source>
        <dbReference type="ARBA" id="ARBA00011355"/>
    </source>
</evidence>
<dbReference type="InterPro" id="IPR000049">
    <property type="entry name" value="ET-Flavoprotein_bsu_CS"/>
</dbReference>
<dbReference type="PANTHER" id="PTHR21294">
    <property type="entry name" value="ELECTRON TRANSFER FLAVOPROTEIN BETA-SUBUNIT"/>
    <property type="match status" value="1"/>
</dbReference>
<evidence type="ECO:0000313" key="8">
    <source>
        <dbReference type="EMBL" id="QDC24558.1"/>
    </source>
</evidence>
<reference evidence="8 9" key="1">
    <citation type="submission" date="2019-05" db="EMBL/GenBank/DDBJ databases">
        <title>Georgenia *** sp. nov., and Georgenia *** sp. nov., isolated from the intestinal contents of plateau pika (Ochotona curzoniae) in the Qinghai-Tibet plateau of China.</title>
        <authorList>
            <person name="Tian Z."/>
        </authorList>
    </citation>
    <scope>NUCLEOTIDE SEQUENCE [LARGE SCALE GENOMIC DNA]</scope>
    <source>
        <strain evidence="8 9">Z443</strain>
    </source>
</reference>
<name>A0A5B8C2P6_9MICO</name>
<accession>A0A5B8C2P6</accession>
<evidence type="ECO:0000256" key="5">
    <source>
        <dbReference type="ARBA" id="ARBA00042002"/>
    </source>
</evidence>
<dbReference type="InterPro" id="IPR014729">
    <property type="entry name" value="Rossmann-like_a/b/a_fold"/>
</dbReference>
<evidence type="ECO:0000256" key="6">
    <source>
        <dbReference type="ARBA" id="ARBA00049933"/>
    </source>
</evidence>
<comment type="cofactor">
    <cofactor evidence="6">
        <name>AMP</name>
        <dbReference type="ChEBI" id="CHEBI:456215"/>
    </cofactor>
</comment>
<evidence type="ECO:0000259" key="7">
    <source>
        <dbReference type="SMART" id="SM00893"/>
    </source>
</evidence>
<evidence type="ECO:0000313" key="9">
    <source>
        <dbReference type="Proteomes" id="UP000314616"/>
    </source>
</evidence>
<comment type="subunit">
    <text evidence="3">Heterodimer of an alpha and a beta subunit.</text>
</comment>
<evidence type="ECO:0000256" key="1">
    <source>
        <dbReference type="ARBA" id="ARBA00001974"/>
    </source>
</evidence>
<comment type="similarity">
    <text evidence="2">Belongs to the ETF beta-subunit/FixA family.</text>
</comment>
<dbReference type="SUPFAM" id="SSF52402">
    <property type="entry name" value="Adenine nucleotide alpha hydrolases-like"/>
    <property type="match status" value="1"/>
</dbReference>
<comment type="function">
    <text evidence="4">The electron transfer flavoprotein serves as a specific electron acceptor for other dehydrogenases. It transfers the electrons to the main respiratory chain via ETF-ubiquinone oxidoreductase (ETF dehydrogenase).</text>
</comment>
<dbReference type="InterPro" id="IPR012255">
    <property type="entry name" value="ETF_b"/>
</dbReference>
<dbReference type="Proteomes" id="UP000314616">
    <property type="component" value="Chromosome"/>
</dbReference>
<evidence type="ECO:0000256" key="2">
    <source>
        <dbReference type="ARBA" id="ARBA00007557"/>
    </source>
</evidence>
<dbReference type="AlphaFoldDB" id="A0A5B8C2P6"/>
<dbReference type="EMBL" id="CP040915">
    <property type="protein sequence ID" value="QDC24558.1"/>
    <property type="molecule type" value="Genomic_DNA"/>
</dbReference>
<dbReference type="PANTHER" id="PTHR21294:SF17">
    <property type="entry name" value="PROTEIN FIXA"/>
    <property type="match status" value="1"/>
</dbReference>
<dbReference type="SMART" id="SM00893">
    <property type="entry name" value="ETF"/>
    <property type="match status" value="1"/>
</dbReference>
<evidence type="ECO:0000256" key="4">
    <source>
        <dbReference type="ARBA" id="ARBA00025649"/>
    </source>
</evidence>
<gene>
    <name evidence="8" type="ORF">FE374_07910</name>
</gene>
<dbReference type="RefSeq" id="WP_139928018.1">
    <property type="nucleotide sequence ID" value="NZ_CP040915.1"/>
</dbReference>
<dbReference type="PIRSF" id="PIRSF000090">
    <property type="entry name" value="Beta-ETF"/>
    <property type="match status" value="1"/>
</dbReference>
<dbReference type="InterPro" id="IPR014730">
    <property type="entry name" value="ETF_a/b_N"/>
</dbReference>
<dbReference type="Pfam" id="PF01012">
    <property type="entry name" value="ETF"/>
    <property type="match status" value="1"/>
</dbReference>
<feature type="domain" description="Electron transfer flavoprotein alpha/beta-subunit N-terminal" evidence="7">
    <location>
        <begin position="21"/>
        <end position="206"/>
    </location>
</feature>
<dbReference type="OrthoDB" id="9804960at2"/>
<comment type="cofactor">
    <cofactor evidence="1">
        <name>FAD</name>
        <dbReference type="ChEBI" id="CHEBI:57692"/>
    </cofactor>
</comment>